<evidence type="ECO:0000256" key="1">
    <source>
        <dbReference type="SAM" id="Phobius"/>
    </source>
</evidence>
<feature type="transmembrane region" description="Helical" evidence="1">
    <location>
        <begin position="120"/>
        <end position="140"/>
    </location>
</feature>
<feature type="transmembrane region" description="Helical" evidence="1">
    <location>
        <begin position="230"/>
        <end position="253"/>
    </location>
</feature>
<feature type="transmembrane region" description="Helical" evidence="1">
    <location>
        <begin position="414"/>
        <end position="432"/>
    </location>
</feature>
<dbReference type="InterPro" id="IPR025291">
    <property type="entry name" value="DUF4153"/>
</dbReference>
<organism evidence="2 3">
    <name type="scientific">Candidatus Giovannonibacteria bacterium RIFCSPLOWO2_01_FULL_46_13</name>
    <dbReference type="NCBI Taxonomy" id="1798352"/>
    <lineage>
        <taxon>Bacteria</taxon>
        <taxon>Candidatus Giovannoniibacteriota</taxon>
    </lineage>
</organism>
<proteinExistence type="predicted"/>
<feature type="transmembrane region" description="Helical" evidence="1">
    <location>
        <begin position="97"/>
        <end position="114"/>
    </location>
</feature>
<gene>
    <name evidence="2" type="ORF">A3B18_00155</name>
</gene>
<feature type="transmembrane region" description="Helical" evidence="1">
    <location>
        <begin position="189"/>
        <end position="210"/>
    </location>
</feature>
<feature type="transmembrane region" description="Helical" evidence="1">
    <location>
        <begin position="46"/>
        <end position="64"/>
    </location>
</feature>
<protein>
    <submittedName>
        <fullName evidence="2">Uncharacterized protein</fullName>
    </submittedName>
</protein>
<reference evidence="2 3" key="1">
    <citation type="journal article" date="2016" name="Nat. Commun.">
        <title>Thousands of microbial genomes shed light on interconnected biogeochemical processes in an aquifer system.</title>
        <authorList>
            <person name="Anantharaman K."/>
            <person name="Brown C.T."/>
            <person name="Hug L.A."/>
            <person name="Sharon I."/>
            <person name="Castelle C.J."/>
            <person name="Probst A.J."/>
            <person name="Thomas B.C."/>
            <person name="Singh A."/>
            <person name="Wilkins M.J."/>
            <person name="Karaoz U."/>
            <person name="Brodie E.L."/>
            <person name="Williams K.H."/>
            <person name="Hubbard S.S."/>
            <person name="Banfield J.F."/>
        </authorList>
    </citation>
    <scope>NUCLEOTIDE SEQUENCE [LARGE SCALE GENOMIC DNA]</scope>
</reference>
<feature type="transmembrane region" description="Helical" evidence="1">
    <location>
        <begin position="351"/>
        <end position="371"/>
    </location>
</feature>
<accession>A0A1F5X3D7</accession>
<feature type="transmembrane region" description="Helical" evidence="1">
    <location>
        <begin position="317"/>
        <end position="339"/>
    </location>
</feature>
<keyword evidence="1" id="KW-1133">Transmembrane helix</keyword>
<sequence>MEQSAHSLSFFQNLKEQRICHQNKVTEWGVILIMEAKSFESFRRSWLIVIFSLALGFFFDFLIFDKIPGLGLALFIGLIAGFFVFLAIYLKRPIKADVMWLIPLLLFFAAMVAVRANPLLIALNILGCMLLLLLIAEVSVRGSVRQFVPVDYLKVLLSPFLFIKPLLQTGSDVLSVRTRYGDQKKLTQILRGIVITLPVVIIFGFLFASADPVFNKYATGLVSFNLEEETIARLILILVVTVVLTGAYGYSFTGSPFSWGRQDNGRRPIGQLETSILLGSVNVLFLGFILIQIAYLFGGESYITAQGFTYAEYARRGFFELIAIAILSYLILFGVEKFVERDGDHPRAFKILSSVLVLQVVIIMASAFYRLSLYEQAFGFTTLRLYSHAFIIFLAVVFSFLLYKILIENKDNTFAFRTFLAIVVFLGVMNVFNPDAFIARKNLERFNSTGKIDTPYLLTLSADATPVSIVALDIPDENIKKEAEIHFLNRLQNNLSREQKWQSWNLSRARENSLIKERELK</sequence>
<keyword evidence="1" id="KW-0812">Transmembrane</keyword>
<dbReference type="EMBL" id="MFIE01000022">
    <property type="protein sequence ID" value="OGF82353.1"/>
    <property type="molecule type" value="Genomic_DNA"/>
</dbReference>
<dbReference type="Proteomes" id="UP000178684">
    <property type="component" value="Unassembled WGS sequence"/>
</dbReference>
<feature type="transmembrane region" description="Helical" evidence="1">
    <location>
        <begin position="383"/>
        <end position="402"/>
    </location>
</feature>
<evidence type="ECO:0000313" key="2">
    <source>
        <dbReference type="EMBL" id="OGF82353.1"/>
    </source>
</evidence>
<keyword evidence="1" id="KW-0472">Membrane</keyword>
<feature type="transmembrane region" description="Helical" evidence="1">
    <location>
        <begin position="70"/>
        <end position="90"/>
    </location>
</feature>
<feature type="transmembrane region" description="Helical" evidence="1">
    <location>
        <begin position="274"/>
        <end position="297"/>
    </location>
</feature>
<comment type="caution">
    <text evidence="2">The sequence shown here is derived from an EMBL/GenBank/DDBJ whole genome shotgun (WGS) entry which is preliminary data.</text>
</comment>
<dbReference type="AlphaFoldDB" id="A0A1F5X3D7"/>
<dbReference type="Pfam" id="PF13687">
    <property type="entry name" value="DUF4153"/>
    <property type="match status" value="1"/>
</dbReference>
<name>A0A1F5X3D7_9BACT</name>
<evidence type="ECO:0000313" key="3">
    <source>
        <dbReference type="Proteomes" id="UP000178684"/>
    </source>
</evidence>